<dbReference type="Proteomes" id="UP000439903">
    <property type="component" value="Unassembled WGS sequence"/>
</dbReference>
<evidence type="ECO:0000313" key="3">
    <source>
        <dbReference type="Proteomes" id="UP000439903"/>
    </source>
</evidence>
<accession>A0A8H3XE94</accession>
<comment type="caution">
    <text evidence="2">The sequence shown here is derived from an EMBL/GenBank/DDBJ whole genome shotgun (WGS) entry which is preliminary data.</text>
</comment>
<dbReference type="EMBL" id="WTPW01001169">
    <property type="protein sequence ID" value="KAF0451681.1"/>
    <property type="molecule type" value="Genomic_DNA"/>
</dbReference>
<keyword evidence="3" id="KW-1185">Reference proteome</keyword>
<name>A0A8H3XE94_GIGMA</name>
<organism evidence="2 3">
    <name type="scientific">Gigaspora margarita</name>
    <dbReference type="NCBI Taxonomy" id="4874"/>
    <lineage>
        <taxon>Eukaryota</taxon>
        <taxon>Fungi</taxon>
        <taxon>Fungi incertae sedis</taxon>
        <taxon>Mucoromycota</taxon>
        <taxon>Glomeromycotina</taxon>
        <taxon>Glomeromycetes</taxon>
        <taxon>Diversisporales</taxon>
        <taxon>Gigasporaceae</taxon>
        <taxon>Gigaspora</taxon>
    </lineage>
</organism>
<reference evidence="2 3" key="1">
    <citation type="journal article" date="2019" name="Environ. Microbiol.">
        <title>At the nexus of three kingdoms: the genome of the mycorrhizal fungus Gigaspora margarita provides insights into plant, endobacterial and fungal interactions.</title>
        <authorList>
            <person name="Venice F."/>
            <person name="Ghignone S."/>
            <person name="Salvioli di Fossalunga A."/>
            <person name="Amselem J."/>
            <person name="Novero M."/>
            <person name="Xianan X."/>
            <person name="Sedzielewska Toro K."/>
            <person name="Morin E."/>
            <person name="Lipzen A."/>
            <person name="Grigoriev I.V."/>
            <person name="Henrissat B."/>
            <person name="Martin F.M."/>
            <person name="Bonfante P."/>
        </authorList>
    </citation>
    <scope>NUCLEOTIDE SEQUENCE [LARGE SCALE GENOMIC DNA]</scope>
    <source>
        <strain evidence="2 3">BEG34</strain>
    </source>
</reference>
<sequence>MQLLLFLSFYYVVVGIVFGAFGVVGIIIVELSPLWSYCHHEAITIVELKQNGFDLKDVRDGFLRYKPLVTKEA</sequence>
<evidence type="ECO:0000256" key="1">
    <source>
        <dbReference type="SAM" id="Phobius"/>
    </source>
</evidence>
<evidence type="ECO:0000313" key="2">
    <source>
        <dbReference type="EMBL" id="KAF0451681.1"/>
    </source>
</evidence>
<keyword evidence="1" id="KW-0812">Transmembrane</keyword>
<feature type="transmembrane region" description="Helical" evidence="1">
    <location>
        <begin position="6"/>
        <end position="29"/>
    </location>
</feature>
<proteinExistence type="predicted"/>
<protein>
    <submittedName>
        <fullName evidence="2">Uncharacterized protein</fullName>
    </submittedName>
</protein>
<dbReference type="AlphaFoldDB" id="A0A8H3XE94"/>
<gene>
    <name evidence="2" type="ORF">F8M41_001992</name>
</gene>
<keyword evidence="1" id="KW-0472">Membrane</keyword>
<keyword evidence="1" id="KW-1133">Transmembrane helix</keyword>